<evidence type="ECO:0000256" key="1">
    <source>
        <dbReference type="ARBA" id="ARBA00004651"/>
    </source>
</evidence>
<evidence type="ECO:0000313" key="8">
    <source>
        <dbReference type="Proteomes" id="UP000467132"/>
    </source>
</evidence>
<feature type="transmembrane region" description="Helical" evidence="6">
    <location>
        <begin position="211"/>
        <end position="234"/>
    </location>
</feature>
<dbReference type="OrthoDB" id="9763003at2"/>
<comment type="caution">
    <text evidence="7">The sequence shown here is derived from an EMBL/GenBank/DDBJ whole genome shotgun (WGS) entry which is preliminary data.</text>
</comment>
<gene>
    <name evidence="7" type="ORF">D3Z33_00980</name>
</gene>
<evidence type="ECO:0000256" key="5">
    <source>
        <dbReference type="ARBA" id="ARBA00023136"/>
    </source>
</evidence>
<keyword evidence="3 6" id="KW-0812">Transmembrane</keyword>
<keyword evidence="4 6" id="KW-1133">Transmembrane helix</keyword>
<dbReference type="GO" id="GO:0005886">
    <property type="term" value="C:plasma membrane"/>
    <property type="evidence" value="ECO:0007669"/>
    <property type="project" value="UniProtKB-SubCell"/>
</dbReference>
<dbReference type="PANTHER" id="PTHR10010">
    <property type="entry name" value="SOLUTE CARRIER FAMILY 34 SODIUM PHOSPHATE , MEMBER 2-RELATED"/>
    <property type="match status" value="1"/>
</dbReference>
<dbReference type="RefSeq" id="WP_160195934.1">
    <property type="nucleotide sequence ID" value="NZ_QXXA01000001.1"/>
</dbReference>
<dbReference type="GO" id="GO:0005436">
    <property type="term" value="F:sodium:phosphate symporter activity"/>
    <property type="evidence" value="ECO:0007669"/>
    <property type="project" value="InterPro"/>
</dbReference>
<proteinExistence type="predicted"/>
<accession>A0A845QRK7</accession>
<feature type="transmembrane region" description="Helical" evidence="6">
    <location>
        <begin position="246"/>
        <end position="264"/>
    </location>
</feature>
<dbReference type="NCBIfam" id="NF037997">
    <property type="entry name" value="Na_Pi_symport"/>
    <property type="match status" value="1"/>
</dbReference>
<dbReference type="AlphaFoldDB" id="A0A845QRK7"/>
<dbReference type="Proteomes" id="UP000467132">
    <property type="component" value="Unassembled WGS sequence"/>
</dbReference>
<feature type="transmembrane region" description="Helical" evidence="6">
    <location>
        <begin position="284"/>
        <end position="306"/>
    </location>
</feature>
<dbReference type="Pfam" id="PF02690">
    <property type="entry name" value="Na_Pi_cotrans"/>
    <property type="match status" value="1"/>
</dbReference>
<dbReference type="PANTHER" id="PTHR10010:SF46">
    <property type="entry name" value="SODIUM-DEPENDENT PHOSPHATE TRANSPORT PROTEIN 2B"/>
    <property type="match status" value="1"/>
</dbReference>
<evidence type="ECO:0000256" key="2">
    <source>
        <dbReference type="ARBA" id="ARBA00022475"/>
    </source>
</evidence>
<evidence type="ECO:0000313" key="7">
    <source>
        <dbReference type="EMBL" id="NBI05427.1"/>
    </source>
</evidence>
<keyword evidence="2" id="KW-1003">Cell membrane</keyword>
<dbReference type="GO" id="GO:0044341">
    <property type="term" value="P:sodium-dependent phosphate transport"/>
    <property type="evidence" value="ECO:0007669"/>
    <property type="project" value="InterPro"/>
</dbReference>
<feature type="transmembrane region" description="Helical" evidence="6">
    <location>
        <begin position="114"/>
        <end position="131"/>
    </location>
</feature>
<reference evidence="7 8" key="1">
    <citation type="submission" date="2018-08" db="EMBL/GenBank/DDBJ databases">
        <title>Murine metabolic-syndrome-specific gut microbial biobank.</title>
        <authorList>
            <person name="Liu C."/>
        </authorList>
    </citation>
    <scope>NUCLEOTIDE SEQUENCE [LARGE SCALE GENOMIC DNA]</scope>
    <source>
        <strain evidence="7 8">583</strain>
    </source>
</reference>
<feature type="transmembrane region" description="Helical" evidence="6">
    <location>
        <begin position="183"/>
        <end position="205"/>
    </location>
</feature>
<dbReference type="InterPro" id="IPR003841">
    <property type="entry name" value="Na/Pi_transpt"/>
</dbReference>
<feature type="transmembrane region" description="Helical" evidence="6">
    <location>
        <begin position="12"/>
        <end position="33"/>
    </location>
</feature>
<organism evidence="7 8">
    <name type="scientific">Senegalia massiliensis</name>
    <dbReference type="NCBI Taxonomy" id="1720316"/>
    <lineage>
        <taxon>Bacteria</taxon>
        <taxon>Bacillati</taxon>
        <taxon>Bacillota</taxon>
        <taxon>Clostridia</taxon>
        <taxon>Eubacteriales</taxon>
        <taxon>Clostridiaceae</taxon>
        <taxon>Senegalia</taxon>
    </lineage>
</organism>
<evidence type="ECO:0000256" key="6">
    <source>
        <dbReference type="SAM" id="Phobius"/>
    </source>
</evidence>
<keyword evidence="5 6" id="KW-0472">Membrane</keyword>
<keyword evidence="8" id="KW-1185">Reference proteome</keyword>
<name>A0A845QRK7_9CLOT</name>
<evidence type="ECO:0000256" key="4">
    <source>
        <dbReference type="ARBA" id="ARBA00022989"/>
    </source>
</evidence>
<protein>
    <submittedName>
        <fullName evidence="7">Na/Pi cotransporter family protein</fullName>
    </submittedName>
</protein>
<dbReference type="EMBL" id="QXXA01000001">
    <property type="protein sequence ID" value="NBI05427.1"/>
    <property type="molecule type" value="Genomic_DNA"/>
</dbReference>
<feature type="transmembrane region" description="Helical" evidence="6">
    <location>
        <begin position="53"/>
        <end position="80"/>
    </location>
</feature>
<comment type="subcellular location">
    <subcellularLocation>
        <location evidence="1">Cell membrane</location>
        <topology evidence="1">Multi-pass membrane protein</topology>
    </subcellularLocation>
</comment>
<sequence length="317" mass="35326">MNILHETNMKSIIEFIFGLTIFILSIRLLSSYMENNLNNKIKNILTDFTYKKFNGLIIGIIITVIVQSSSLVIVLVIILAHSNVLDIKRALPIVLGSNIGTTFTGQITAFNVKNILPIIILSGLILYLYSMDNKYRLAGSFILCISLIFIGIELMGSSLYKVTSSNYILKNIGYVYDSKINSILFGSFFSSLIHSSSTSIVLLQLISEKEIIPLLSSIYILFGLNIGTSIDAIIAGISTNNYGRRIALFHLLFNILGVIIFFYLGDLLKSLVMILSPYNISRQIANAHTIFNITIVMLIFPFIDYISDILNPKKLGS</sequence>
<feature type="transmembrane region" description="Helical" evidence="6">
    <location>
        <begin position="137"/>
        <end position="162"/>
    </location>
</feature>
<evidence type="ECO:0000256" key="3">
    <source>
        <dbReference type="ARBA" id="ARBA00022692"/>
    </source>
</evidence>